<keyword evidence="1" id="KW-0472">Membrane</keyword>
<dbReference type="Proteomes" id="UP001200642">
    <property type="component" value="Unassembled WGS sequence"/>
</dbReference>
<gene>
    <name evidence="2" type="ORF">K8352_00480</name>
</gene>
<dbReference type="RefSeq" id="WP_317900366.1">
    <property type="nucleotide sequence ID" value="NZ_JAIRBC010000001.1"/>
</dbReference>
<sequence>MIFDELKENLSQIDEGFHSYVDSSREYYRLSAFKFLMKTVSALAKWVCVGFIALLALLLLSLAASYGIGQALNNTFYGFLCVGLFYILVGIIFYLLKNRIDRPLLRKFSEYYFDEL</sequence>
<feature type="transmembrane region" description="Helical" evidence="1">
    <location>
        <begin position="43"/>
        <end position="64"/>
    </location>
</feature>
<feature type="transmembrane region" description="Helical" evidence="1">
    <location>
        <begin position="76"/>
        <end position="96"/>
    </location>
</feature>
<keyword evidence="3" id="KW-1185">Reference proteome</keyword>
<evidence type="ECO:0000256" key="1">
    <source>
        <dbReference type="SAM" id="Phobius"/>
    </source>
</evidence>
<dbReference type="AlphaFoldDB" id="A0AAE3ETD6"/>
<evidence type="ECO:0000313" key="3">
    <source>
        <dbReference type="Proteomes" id="UP001200642"/>
    </source>
</evidence>
<proteinExistence type="predicted"/>
<comment type="caution">
    <text evidence="2">The sequence shown here is derived from an EMBL/GenBank/DDBJ whole genome shotgun (WGS) entry which is preliminary data.</text>
</comment>
<accession>A0AAE3ETD6</accession>
<evidence type="ECO:0000313" key="2">
    <source>
        <dbReference type="EMBL" id="MCG2459216.1"/>
    </source>
</evidence>
<dbReference type="EMBL" id="JAIRBC010000001">
    <property type="protein sequence ID" value="MCG2459216.1"/>
    <property type="molecule type" value="Genomic_DNA"/>
</dbReference>
<keyword evidence="1" id="KW-1133">Transmembrane helix</keyword>
<organism evidence="2 3">
    <name type="scientific">Cerina litoralis</name>
    <dbReference type="NCBI Taxonomy" id="2874477"/>
    <lineage>
        <taxon>Bacteria</taxon>
        <taxon>Pseudomonadati</taxon>
        <taxon>Bacteroidota</taxon>
        <taxon>Flavobacteriia</taxon>
        <taxon>Flavobacteriales</taxon>
        <taxon>Flavobacteriaceae</taxon>
        <taxon>Cerina</taxon>
    </lineage>
</organism>
<keyword evidence="1" id="KW-0812">Transmembrane</keyword>
<protein>
    <submittedName>
        <fullName evidence="2">Uncharacterized protein</fullName>
    </submittedName>
</protein>
<name>A0AAE3ETD6_9FLAO</name>
<reference evidence="2" key="1">
    <citation type="submission" date="2023-02" db="EMBL/GenBank/DDBJ databases">
        <title>Genome of Flavobacteriaceae gen. nov. sp. strain F89.</title>
        <authorList>
            <person name="Wang Y."/>
        </authorList>
    </citation>
    <scope>NUCLEOTIDE SEQUENCE</scope>
    <source>
        <strain evidence="2">F89</strain>
    </source>
</reference>